<reference evidence="1 2" key="1">
    <citation type="submission" date="2020-11" db="EMBL/GenBank/DDBJ databases">
        <title>Hymenobacter sp.</title>
        <authorList>
            <person name="Kim M.K."/>
        </authorList>
    </citation>
    <scope>NUCLEOTIDE SEQUENCE [LARGE SCALE GENOMIC DNA]</scope>
    <source>
        <strain evidence="1 2">BT594</strain>
    </source>
</reference>
<proteinExistence type="predicted"/>
<gene>
    <name evidence="1" type="ORF">I5L79_21905</name>
</gene>
<sequence>MNQHASNGEDIEMEVVSGELLFIDPLYWDDIRAEHQLLDTLPTNAGSAAFVHKLNTTFFPYGGNILGHEKVPSWNSVFKLPIRRIRSYDTNDEYFEQQLLATNTTVFGLDSGSLLILDLANFYPLLQLLEADELFEASTADFSLYQAHINQALGNRGWAYVQSPGLDNGFDFIGSGSYFLEKLTGMPNFTS</sequence>
<organism evidence="1 2">
    <name type="scientific">Hymenobacter guriensis</name>
    <dbReference type="NCBI Taxonomy" id="2793065"/>
    <lineage>
        <taxon>Bacteria</taxon>
        <taxon>Pseudomonadati</taxon>
        <taxon>Bacteroidota</taxon>
        <taxon>Cytophagia</taxon>
        <taxon>Cytophagales</taxon>
        <taxon>Hymenobacteraceae</taxon>
        <taxon>Hymenobacter</taxon>
    </lineage>
</organism>
<evidence type="ECO:0000313" key="1">
    <source>
        <dbReference type="EMBL" id="MBG8556216.1"/>
    </source>
</evidence>
<protein>
    <submittedName>
        <fullName evidence="1">Uncharacterized protein</fullName>
    </submittedName>
</protein>
<keyword evidence="2" id="KW-1185">Reference proteome</keyword>
<accession>A0ABS0L7U7</accession>
<evidence type="ECO:0000313" key="2">
    <source>
        <dbReference type="Proteomes" id="UP000601099"/>
    </source>
</evidence>
<comment type="caution">
    <text evidence="1">The sequence shown here is derived from an EMBL/GenBank/DDBJ whole genome shotgun (WGS) entry which is preliminary data.</text>
</comment>
<name>A0ABS0L7U7_9BACT</name>
<dbReference type="RefSeq" id="WP_196957234.1">
    <property type="nucleotide sequence ID" value="NZ_JADWYK010000021.1"/>
</dbReference>
<dbReference type="Proteomes" id="UP000601099">
    <property type="component" value="Unassembled WGS sequence"/>
</dbReference>
<dbReference type="EMBL" id="JADWYK010000021">
    <property type="protein sequence ID" value="MBG8556216.1"/>
    <property type="molecule type" value="Genomic_DNA"/>
</dbReference>